<dbReference type="Proteomes" id="UP000019754">
    <property type="component" value="Unassembled WGS sequence"/>
</dbReference>
<evidence type="ECO:0000313" key="1">
    <source>
        <dbReference type="EMBL" id="EYT48854.1"/>
    </source>
</evidence>
<dbReference type="PROSITE" id="PS51318">
    <property type="entry name" value="TAT"/>
    <property type="match status" value="1"/>
</dbReference>
<proteinExistence type="predicted"/>
<dbReference type="HOGENOM" id="CLU_1438542_0_0_11"/>
<gene>
    <name evidence="1" type="ORF">D641_0110410</name>
</gene>
<sequence length="188" mass="19822">MSETTRQPISRRTVAKGAAWTAPVILGGIAAPAYAASGSKPIATAGPACKLPGGSCDKDPVNVKWGYLFTFTVSNNDSESVWLYAESGHTPEVNNTMGFDLRYAGGYGSNGTQYSATDNIEIAPNSYVTFTMIIKDNKNSSNASGTITIEFDWGHTADPDGDSDHVDQLVVNVNVPGTNPCVKCQPPA</sequence>
<protein>
    <submittedName>
        <fullName evidence="1">Uncharacterized protein</fullName>
    </submittedName>
</protein>
<dbReference type="EMBL" id="AORC01000012">
    <property type="protein sequence ID" value="EYT48854.1"/>
    <property type="molecule type" value="Genomic_DNA"/>
</dbReference>
<name>A0A022KX29_9MICO</name>
<comment type="caution">
    <text evidence="1">The sequence shown here is derived from an EMBL/GenBank/DDBJ whole genome shotgun (WGS) entry which is preliminary data.</text>
</comment>
<dbReference type="RefSeq" id="WP_017824721.1">
    <property type="nucleotide sequence ID" value="NZ_KB403092.1"/>
</dbReference>
<accession>A0A022KX29</accession>
<dbReference type="AlphaFoldDB" id="A0A022KX29"/>
<keyword evidence="2" id="KW-1185">Reference proteome</keyword>
<dbReference type="InterPro" id="IPR006311">
    <property type="entry name" value="TAT_signal"/>
</dbReference>
<dbReference type="STRING" id="1249481.D641_0110410"/>
<organism evidence="1 2">
    <name type="scientific">Brachybacterium muris UCD-AY4</name>
    <dbReference type="NCBI Taxonomy" id="1249481"/>
    <lineage>
        <taxon>Bacteria</taxon>
        <taxon>Bacillati</taxon>
        <taxon>Actinomycetota</taxon>
        <taxon>Actinomycetes</taxon>
        <taxon>Micrococcales</taxon>
        <taxon>Dermabacteraceae</taxon>
        <taxon>Brachybacterium</taxon>
    </lineage>
</organism>
<reference evidence="1 2" key="1">
    <citation type="journal article" date="2013" name="Genome Announc.">
        <title>Draft genome sequence of an Actinobacterium, Brachybacterium muris strain UCD-AY4.</title>
        <authorList>
            <person name="Lo J.R."/>
            <person name="Lang J.M."/>
            <person name="Darling A.E."/>
            <person name="Eisen J.A."/>
            <person name="Coil D.A."/>
        </authorList>
    </citation>
    <scope>NUCLEOTIDE SEQUENCE [LARGE SCALE GENOMIC DNA]</scope>
    <source>
        <strain evidence="1 2">UCD-AY4</strain>
    </source>
</reference>
<dbReference type="OrthoDB" id="4861362at2"/>
<evidence type="ECO:0000313" key="2">
    <source>
        <dbReference type="Proteomes" id="UP000019754"/>
    </source>
</evidence>